<dbReference type="Pfam" id="PF00004">
    <property type="entry name" value="AAA"/>
    <property type="match status" value="1"/>
</dbReference>
<dbReference type="InterPro" id="IPR041569">
    <property type="entry name" value="AAA_lid_3"/>
</dbReference>
<reference evidence="2 3" key="1">
    <citation type="journal article" date="2019" name="Commun. Biol.">
        <title>The bagworm genome reveals a unique fibroin gene that provides high tensile strength.</title>
        <authorList>
            <person name="Kono N."/>
            <person name="Nakamura H."/>
            <person name="Ohtoshi R."/>
            <person name="Tomita M."/>
            <person name="Numata K."/>
            <person name="Arakawa K."/>
        </authorList>
    </citation>
    <scope>NUCLEOTIDE SEQUENCE [LARGE SCALE GENOMIC DNA]</scope>
</reference>
<organism evidence="2 3">
    <name type="scientific">Eumeta variegata</name>
    <name type="common">Bagworm moth</name>
    <name type="synonym">Eumeta japonica</name>
    <dbReference type="NCBI Taxonomy" id="151549"/>
    <lineage>
        <taxon>Eukaryota</taxon>
        <taxon>Metazoa</taxon>
        <taxon>Ecdysozoa</taxon>
        <taxon>Arthropoda</taxon>
        <taxon>Hexapoda</taxon>
        <taxon>Insecta</taxon>
        <taxon>Pterygota</taxon>
        <taxon>Neoptera</taxon>
        <taxon>Endopterygota</taxon>
        <taxon>Lepidoptera</taxon>
        <taxon>Glossata</taxon>
        <taxon>Ditrysia</taxon>
        <taxon>Tineoidea</taxon>
        <taxon>Psychidae</taxon>
        <taxon>Oiketicinae</taxon>
        <taxon>Eumeta</taxon>
    </lineage>
</organism>
<dbReference type="SUPFAM" id="SSF52540">
    <property type="entry name" value="P-loop containing nucleoside triphosphate hydrolases"/>
    <property type="match status" value="2"/>
</dbReference>
<dbReference type="InterPro" id="IPR003593">
    <property type="entry name" value="AAA+_ATPase"/>
</dbReference>
<dbReference type="OrthoDB" id="8173462at2759"/>
<dbReference type="Pfam" id="PF17862">
    <property type="entry name" value="AAA_lid_3"/>
    <property type="match status" value="1"/>
</dbReference>
<comment type="caution">
    <text evidence="2">The sequence shown here is derived from an EMBL/GenBank/DDBJ whole genome shotgun (WGS) entry which is preliminary data.</text>
</comment>
<accession>A0A4C1ZQ21</accession>
<dbReference type="GO" id="GO:0005778">
    <property type="term" value="C:peroxisomal membrane"/>
    <property type="evidence" value="ECO:0007669"/>
    <property type="project" value="TreeGrafter"/>
</dbReference>
<dbReference type="Gene3D" id="1.10.8.60">
    <property type="match status" value="2"/>
</dbReference>
<proteinExistence type="predicted"/>
<dbReference type="STRING" id="151549.A0A4C1ZQ21"/>
<dbReference type="GO" id="GO:0005829">
    <property type="term" value="C:cytosol"/>
    <property type="evidence" value="ECO:0007669"/>
    <property type="project" value="TreeGrafter"/>
</dbReference>
<dbReference type="GO" id="GO:0005524">
    <property type="term" value="F:ATP binding"/>
    <property type="evidence" value="ECO:0007669"/>
    <property type="project" value="InterPro"/>
</dbReference>
<dbReference type="PANTHER" id="PTHR23077:SF12">
    <property type="entry name" value="PEROXISOMAL ATPASE PEX1"/>
    <property type="match status" value="1"/>
</dbReference>
<dbReference type="PANTHER" id="PTHR23077">
    <property type="entry name" value="AAA-FAMILY ATPASE"/>
    <property type="match status" value="1"/>
</dbReference>
<dbReference type="GO" id="GO:0016887">
    <property type="term" value="F:ATP hydrolysis activity"/>
    <property type="evidence" value="ECO:0007669"/>
    <property type="project" value="InterPro"/>
</dbReference>
<evidence type="ECO:0000259" key="1">
    <source>
        <dbReference type="SMART" id="SM00382"/>
    </source>
</evidence>
<dbReference type="InterPro" id="IPR027417">
    <property type="entry name" value="P-loop_NTPase"/>
</dbReference>
<feature type="domain" description="AAA+ ATPase" evidence="1">
    <location>
        <begin position="292"/>
        <end position="429"/>
    </location>
</feature>
<dbReference type="GO" id="GO:0016558">
    <property type="term" value="P:protein import into peroxisome matrix"/>
    <property type="evidence" value="ECO:0007669"/>
    <property type="project" value="TreeGrafter"/>
</dbReference>
<gene>
    <name evidence="2" type="primary">PEX1</name>
    <name evidence="2" type="ORF">EVAR_62813_1</name>
</gene>
<dbReference type="SMART" id="SM00382">
    <property type="entry name" value="AAA"/>
    <property type="match status" value="1"/>
</dbReference>
<sequence>MCQERGPAVLICDDVDSLVPPNMEASSPQDIAYYQRLAIVLKRLLQSCAGICVLMTALSVSSLHPILREVNGKPMYTSHFEMPSLDQSDRVELFKHLLNEKVKDEFTVADDDVIRLATETAGYNVRDLTDYLNKKIFKAVKRKNMNPENERPYLIEDVRSDKEKTEAFDVWGSIGGMDVVKQELTECIFWPIMWVHHILSKELHMKKLSARRAPRLLTVDQNELVPPSNLHLFPKLNTFLDGLKFETNDDVVAAVDEYFGGLKETHFMERITALERRQTKRVERTSKNKNHSLRYTEYFSPRPGTGKSYIGTCLAKVKNMNFIAVKGPELLSKYIGQSEKAVRDIFDKADSKRPCILFFDEFDALAPRRGHDSTGVTDRVVNQLLSRLDGAEGGVRYPVVAATARPDLLDPALLRAGRLQRHLYCALPDKNGRHEVMKNLAREINLSGDIDLEDIAARTEGFSPADLKSLFVTAQLGRLERQLDSTVESSVESLMVEIEDMEAALAETKPSLSEEQRLFYDVIYKRFRGESLSQQERIVSSELQKERVTLA</sequence>
<keyword evidence="3" id="KW-1185">Reference proteome</keyword>
<protein>
    <submittedName>
        <fullName evidence="2">Peroxisome biogenesis protein 1</fullName>
    </submittedName>
</protein>
<name>A0A4C1ZQ21_EUMVA</name>
<evidence type="ECO:0000313" key="3">
    <source>
        <dbReference type="Proteomes" id="UP000299102"/>
    </source>
</evidence>
<dbReference type="InterPro" id="IPR003959">
    <property type="entry name" value="ATPase_AAA_core"/>
</dbReference>
<dbReference type="AlphaFoldDB" id="A0A4C1ZQ21"/>
<dbReference type="EMBL" id="BGZK01001991">
    <property type="protein sequence ID" value="GBP89323.1"/>
    <property type="molecule type" value="Genomic_DNA"/>
</dbReference>
<evidence type="ECO:0000313" key="2">
    <source>
        <dbReference type="EMBL" id="GBP89323.1"/>
    </source>
</evidence>
<dbReference type="Proteomes" id="UP000299102">
    <property type="component" value="Unassembled WGS sequence"/>
</dbReference>
<dbReference type="Gene3D" id="3.40.50.300">
    <property type="entry name" value="P-loop containing nucleotide triphosphate hydrolases"/>
    <property type="match status" value="2"/>
</dbReference>
<dbReference type="InterPro" id="IPR050168">
    <property type="entry name" value="AAA_ATPase_domain"/>
</dbReference>